<dbReference type="Gene3D" id="3.40.50.720">
    <property type="entry name" value="NAD(P)-binding Rossmann-like Domain"/>
    <property type="match status" value="1"/>
</dbReference>
<evidence type="ECO:0000256" key="4">
    <source>
        <dbReference type="SAM" id="Phobius"/>
    </source>
</evidence>
<evidence type="ECO:0000256" key="2">
    <source>
        <dbReference type="ARBA" id="ARBA00009463"/>
    </source>
</evidence>
<dbReference type="InterPro" id="IPR036291">
    <property type="entry name" value="NAD(P)-bd_dom_sf"/>
</dbReference>
<dbReference type="PANTHER" id="PTHR48075">
    <property type="entry name" value="3-HYDROXYACYL-COA DEHYDROGENASE FAMILY PROTEIN"/>
    <property type="match status" value="1"/>
</dbReference>
<dbReference type="InterPro" id="IPR013328">
    <property type="entry name" value="6PGD_dom2"/>
</dbReference>
<evidence type="ECO:0000256" key="3">
    <source>
        <dbReference type="ARBA" id="ARBA00023002"/>
    </source>
</evidence>
<dbReference type="PANTHER" id="PTHR48075:SF5">
    <property type="entry name" value="3-HYDROXYBUTYRYL-COA DEHYDROGENASE"/>
    <property type="match status" value="1"/>
</dbReference>
<feature type="transmembrane region" description="Helical" evidence="4">
    <location>
        <begin position="14"/>
        <end position="40"/>
    </location>
</feature>
<proteinExistence type="inferred from homology"/>
<name>A0ABZ2ADH8_STRNV</name>
<reference evidence="7" key="1">
    <citation type="submission" date="2022-10" db="EMBL/GenBank/DDBJ databases">
        <title>The complete genomes of actinobacterial strains from the NBC collection.</title>
        <authorList>
            <person name="Joergensen T.S."/>
            <person name="Alvarez Arevalo M."/>
            <person name="Sterndorff E.B."/>
            <person name="Faurdal D."/>
            <person name="Vuksanovic O."/>
            <person name="Mourched A.-S."/>
            <person name="Charusanti P."/>
            <person name="Shaw S."/>
            <person name="Blin K."/>
            <person name="Weber T."/>
        </authorList>
    </citation>
    <scope>NUCLEOTIDE SEQUENCE</scope>
    <source>
        <strain evidence="7">NBC_01432</strain>
    </source>
</reference>
<evidence type="ECO:0000313" key="7">
    <source>
        <dbReference type="EMBL" id="WUX56451.1"/>
    </source>
</evidence>
<dbReference type="RefSeq" id="WP_329081098.1">
    <property type="nucleotide sequence ID" value="NZ_CP109389.1"/>
</dbReference>
<dbReference type="InterPro" id="IPR022694">
    <property type="entry name" value="3-OHacyl-CoA_DH"/>
</dbReference>
<dbReference type="Pfam" id="PF02737">
    <property type="entry name" value="3HCDH_N"/>
    <property type="match status" value="1"/>
</dbReference>
<dbReference type="EMBL" id="CP109495">
    <property type="protein sequence ID" value="WUX56451.1"/>
    <property type="molecule type" value="Genomic_DNA"/>
</dbReference>
<keyword evidence="3" id="KW-0560">Oxidoreductase</keyword>
<keyword evidence="4" id="KW-0812">Transmembrane</keyword>
<keyword evidence="4" id="KW-1133">Transmembrane helix</keyword>
<protein>
    <submittedName>
        <fullName evidence="7">3-hydroxyacyl-CoA dehydrogenase family protein</fullName>
    </submittedName>
</protein>
<organism evidence="7 8">
    <name type="scientific">Streptomyces niveus</name>
    <name type="common">Streptomyces spheroides</name>
    <dbReference type="NCBI Taxonomy" id="193462"/>
    <lineage>
        <taxon>Bacteria</taxon>
        <taxon>Bacillati</taxon>
        <taxon>Actinomycetota</taxon>
        <taxon>Actinomycetes</taxon>
        <taxon>Kitasatosporales</taxon>
        <taxon>Streptomycetaceae</taxon>
        <taxon>Streptomyces</taxon>
    </lineage>
</organism>
<dbReference type="Gene3D" id="1.10.1040.10">
    <property type="entry name" value="N-(1-d-carboxylethyl)-l-norvaline Dehydrogenase, domain 2"/>
    <property type="match status" value="1"/>
</dbReference>
<evidence type="ECO:0000259" key="6">
    <source>
        <dbReference type="Pfam" id="PF02737"/>
    </source>
</evidence>
<dbReference type="SUPFAM" id="SSF51735">
    <property type="entry name" value="NAD(P)-binding Rossmann-fold domains"/>
    <property type="match status" value="1"/>
</dbReference>
<dbReference type="PIRSF" id="PIRSF000105">
    <property type="entry name" value="HCDH"/>
    <property type="match status" value="1"/>
</dbReference>
<evidence type="ECO:0000256" key="1">
    <source>
        <dbReference type="ARBA" id="ARBA00005086"/>
    </source>
</evidence>
<feature type="domain" description="3-hydroxyacyl-CoA dehydrogenase C-terminal" evidence="5">
    <location>
        <begin position="196"/>
        <end position="292"/>
    </location>
</feature>
<comment type="similarity">
    <text evidence="2">Belongs to the 3-hydroxyacyl-CoA dehydrogenase family.</text>
</comment>
<dbReference type="Proteomes" id="UP001432209">
    <property type="component" value="Chromosome"/>
</dbReference>
<dbReference type="InterPro" id="IPR006108">
    <property type="entry name" value="3HC_DH_C"/>
</dbReference>
<dbReference type="Pfam" id="PF00725">
    <property type="entry name" value="3HCDH"/>
    <property type="match status" value="1"/>
</dbReference>
<evidence type="ECO:0000313" key="8">
    <source>
        <dbReference type="Proteomes" id="UP001432209"/>
    </source>
</evidence>
<feature type="domain" description="3-hydroxyacyl-CoA dehydrogenase NAD binding" evidence="6">
    <location>
        <begin position="14"/>
        <end position="193"/>
    </location>
</feature>
<dbReference type="InterPro" id="IPR006176">
    <property type="entry name" value="3-OHacyl-CoA_DH_NAD-bd"/>
</dbReference>
<accession>A0ABZ2ADH8</accession>
<comment type="pathway">
    <text evidence="1">Lipid metabolism; butanoate metabolism.</text>
</comment>
<keyword evidence="4" id="KW-0472">Membrane</keyword>
<evidence type="ECO:0000259" key="5">
    <source>
        <dbReference type="Pfam" id="PF00725"/>
    </source>
</evidence>
<keyword evidence="8" id="KW-1185">Reference proteome</keyword>
<dbReference type="InterPro" id="IPR008927">
    <property type="entry name" value="6-PGluconate_DH-like_C_sf"/>
</dbReference>
<dbReference type="SUPFAM" id="SSF48179">
    <property type="entry name" value="6-phosphogluconate dehydrogenase C-terminal domain-like"/>
    <property type="match status" value="1"/>
</dbReference>
<gene>
    <name evidence="7" type="ORF">OG442_35740</name>
</gene>
<sequence length="314" mass="32575">MTAENGTPGAGRRLAVLGAGVMGSGIAALAVGHGVAVSLIDLDRRRLDEAPARIGQQVRMARLMGALPDGTDPGALATGRSLADLMTAGDAPPTAVIEAVTEDPDAKAKVLADVCSLVAPGTPIISNTSAIPIDELAAALARPADLIGTHFMNPPCLIRTVEVIRGTHTGQATLDALRALLGALRRESIVVNDAPGFVTSRLLHPMINDAVRVVAAGTASAESVDLLMQGCLGHPTGPLRTADLIGLDNLVDSLWVLHGRTGDEGCRPCDLLLELVEAGHLGRKSGRGFYEYGHAYGHAYEYGSDGHEYEGEHA</sequence>